<feature type="transmembrane region" description="Helical" evidence="1">
    <location>
        <begin position="50"/>
        <end position="68"/>
    </location>
</feature>
<dbReference type="EMBL" id="LVXG01000012">
    <property type="protein sequence ID" value="OQP50366.1"/>
    <property type="molecule type" value="Genomic_DNA"/>
</dbReference>
<name>A0A1V9EW44_9BACT</name>
<evidence type="ECO:0000256" key="1">
    <source>
        <dbReference type="SAM" id="Phobius"/>
    </source>
</evidence>
<keyword evidence="3" id="KW-1185">Reference proteome</keyword>
<keyword evidence="1" id="KW-1133">Transmembrane helix</keyword>
<dbReference type="AlphaFoldDB" id="A0A1V9EW44"/>
<dbReference type="RefSeq" id="WP_081198699.1">
    <property type="nucleotide sequence ID" value="NZ_FOCZ01000001.1"/>
</dbReference>
<accession>A0A1V9EW44</accession>
<dbReference type="Proteomes" id="UP000192610">
    <property type="component" value="Unassembled WGS sequence"/>
</dbReference>
<gene>
    <name evidence="2" type="ORF">A4H97_00550</name>
</gene>
<dbReference type="STRING" id="354355.SAMN05660816_00838"/>
<protein>
    <submittedName>
        <fullName evidence="2">Uncharacterized protein</fullName>
    </submittedName>
</protein>
<evidence type="ECO:0000313" key="3">
    <source>
        <dbReference type="Proteomes" id="UP000192610"/>
    </source>
</evidence>
<comment type="caution">
    <text evidence="2">The sequence shown here is derived from an EMBL/GenBank/DDBJ whole genome shotgun (WGS) entry which is preliminary data.</text>
</comment>
<keyword evidence="1" id="KW-0472">Membrane</keyword>
<keyword evidence="1" id="KW-0812">Transmembrane</keyword>
<organism evidence="2 3">
    <name type="scientific">Niastella yeongjuensis</name>
    <dbReference type="NCBI Taxonomy" id="354355"/>
    <lineage>
        <taxon>Bacteria</taxon>
        <taxon>Pseudomonadati</taxon>
        <taxon>Bacteroidota</taxon>
        <taxon>Chitinophagia</taxon>
        <taxon>Chitinophagales</taxon>
        <taxon>Chitinophagaceae</taxon>
        <taxon>Niastella</taxon>
    </lineage>
</organism>
<reference evidence="3" key="1">
    <citation type="submission" date="2016-04" db="EMBL/GenBank/DDBJ databases">
        <authorList>
            <person name="Chen L."/>
            <person name="Zhuang W."/>
            <person name="Wang G."/>
        </authorList>
    </citation>
    <scope>NUCLEOTIDE SEQUENCE [LARGE SCALE GENOMIC DNA]</scope>
    <source>
        <strain evidence="3">17621</strain>
    </source>
</reference>
<evidence type="ECO:0000313" key="2">
    <source>
        <dbReference type="EMBL" id="OQP50366.1"/>
    </source>
</evidence>
<proteinExistence type="predicted"/>
<sequence>MGLMEDDVKDFLKRIVWTVSSGFLWLTVTLGIGAYNGLLVPEHGLRISNIIFYIWGVGSLSALIYLYIRIWSKKFPHG</sequence>
<dbReference type="OrthoDB" id="675588at2"/>
<feature type="transmembrane region" description="Helical" evidence="1">
    <location>
        <begin position="15"/>
        <end position="38"/>
    </location>
</feature>